<feature type="domain" description="HTH araC/xylS-type" evidence="5">
    <location>
        <begin position="302"/>
        <end position="399"/>
    </location>
</feature>
<reference evidence="6" key="2">
    <citation type="submission" date="2021-04" db="EMBL/GenBank/DDBJ databases">
        <authorList>
            <person name="Gilroy R."/>
        </authorList>
    </citation>
    <scope>NUCLEOTIDE SEQUENCE</scope>
    <source>
        <strain evidence="6">USAMLcec3-2134</strain>
    </source>
</reference>
<dbReference type="PROSITE" id="PS00041">
    <property type="entry name" value="HTH_ARAC_FAMILY_1"/>
    <property type="match status" value="1"/>
</dbReference>
<name>A0A9D2MU01_9FIRM</name>
<proteinExistence type="predicted"/>
<comment type="caution">
    <text evidence="6">The sequence shown here is derived from an EMBL/GenBank/DDBJ whole genome shotgun (WGS) entry which is preliminary data.</text>
</comment>
<dbReference type="Gene3D" id="1.10.10.60">
    <property type="entry name" value="Homeodomain-like"/>
    <property type="match status" value="2"/>
</dbReference>
<dbReference type="InterPro" id="IPR018060">
    <property type="entry name" value="HTH_AraC"/>
</dbReference>
<keyword evidence="3" id="KW-0804">Transcription</keyword>
<accession>A0A9D2MU01</accession>
<dbReference type="InterPro" id="IPR018062">
    <property type="entry name" value="HTH_AraC-typ_CS"/>
</dbReference>
<dbReference type="SMART" id="SM00342">
    <property type="entry name" value="HTH_ARAC"/>
    <property type="match status" value="1"/>
</dbReference>
<keyword evidence="2" id="KW-0238">DNA-binding</keyword>
<keyword evidence="1" id="KW-0805">Transcription regulation</keyword>
<dbReference type="GO" id="GO:0003700">
    <property type="term" value="F:DNA-binding transcription factor activity"/>
    <property type="evidence" value="ECO:0007669"/>
    <property type="project" value="InterPro"/>
</dbReference>
<dbReference type="GO" id="GO:0043565">
    <property type="term" value="F:sequence-specific DNA binding"/>
    <property type="evidence" value="ECO:0007669"/>
    <property type="project" value="InterPro"/>
</dbReference>
<dbReference type="PANTHER" id="PTHR43280:SF28">
    <property type="entry name" value="HTH-TYPE TRANSCRIPTIONAL ACTIVATOR RHAS"/>
    <property type="match status" value="1"/>
</dbReference>
<dbReference type="InterPro" id="IPR009057">
    <property type="entry name" value="Homeodomain-like_sf"/>
</dbReference>
<evidence type="ECO:0000313" key="6">
    <source>
        <dbReference type="EMBL" id="HJB91995.1"/>
    </source>
</evidence>
<evidence type="ECO:0000313" key="7">
    <source>
        <dbReference type="Proteomes" id="UP000886883"/>
    </source>
</evidence>
<dbReference type="InterPro" id="IPR020449">
    <property type="entry name" value="Tscrpt_reg_AraC-type_HTH"/>
</dbReference>
<dbReference type="PROSITE" id="PS01124">
    <property type="entry name" value="HTH_ARAC_FAMILY_2"/>
    <property type="match status" value="1"/>
</dbReference>
<dbReference type="InterPro" id="IPR011051">
    <property type="entry name" value="RmlC_Cupin_sf"/>
</dbReference>
<dbReference type="PRINTS" id="PR00032">
    <property type="entry name" value="HTHARAC"/>
</dbReference>
<evidence type="ECO:0000256" key="3">
    <source>
        <dbReference type="ARBA" id="ARBA00023163"/>
    </source>
</evidence>
<dbReference type="CDD" id="cd02208">
    <property type="entry name" value="cupin_RmlC-like"/>
    <property type="match status" value="1"/>
</dbReference>
<evidence type="ECO:0000259" key="5">
    <source>
        <dbReference type="PROSITE" id="PS01124"/>
    </source>
</evidence>
<dbReference type="Pfam" id="PF12833">
    <property type="entry name" value="HTH_18"/>
    <property type="match status" value="1"/>
</dbReference>
<dbReference type="EMBL" id="DWXE01000040">
    <property type="protein sequence ID" value="HJB91995.1"/>
    <property type="molecule type" value="Genomic_DNA"/>
</dbReference>
<dbReference type="AlphaFoldDB" id="A0A9D2MU01"/>
<dbReference type="PANTHER" id="PTHR43280">
    <property type="entry name" value="ARAC-FAMILY TRANSCRIPTIONAL REGULATOR"/>
    <property type="match status" value="1"/>
</dbReference>
<reference evidence="6" key="1">
    <citation type="journal article" date="2021" name="PeerJ">
        <title>Extensive microbial diversity within the chicken gut microbiome revealed by metagenomics and culture.</title>
        <authorList>
            <person name="Gilroy R."/>
            <person name="Ravi A."/>
            <person name="Getino M."/>
            <person name="Pursley I."/>
            <person name="Horton D.L."/>
            <person name="Alikhan N.F."/>
            <person name="Baker D."/>
            <person name="Gharbi K."/>
            <person name="Hall N."/>
            <person name="Watson M."/>
            <person name="Adriaenssens E.M."/>
            <person name="Foster-Nyarko E."/>
            <person name="Jarju S."/>
            <person name="Secka A."/>
            <person name="Antonio M."/>
            <person name="Oren A."/>
            <person name="Chaudhuri R.R."/>
            <person name="La Ragione R."/>
            <person name="Hildebrand F."/>
            <person name="Pallen M.J."/>
        </authorList>
    </citation>
    <scope>NUCLEOTIDE SEQUENCE</scope>
    <source>
        <strain evidence="6">USAMLcec3-2134</strain>
    </source>
</reference>
<feature type="region of interest" description="Disordered" evidence="4">
    <location>
        <begin position="238"/>
        <end position="264"/>
    </location>
</feature>
<dbReference type="SUPFAM" id="SSF51182">
    <property type="entry name" value="RmlC-like cupins"/>
    <property type="match status" value="1"/>
</dbReference>
<dbReference type="Proteomes" id="UP000886883">
    <property type="component" value="Unassembled WGS sequence"/>
</dbReference>
<evidence type="ECO:0000256" key="2">
    <source>
        <dbReference type="ARBA" id="ARBA00023125"/>
    </source>
</evidence>
<gene>
    <name evidence="6" type="ORF">H9763_11105</name>
</gene>
<organism evidence="6 7">
    <name type="scientific">Candidatus Eisenbergiella merdigallinarum</name>
    <dbReference type="NCBI Taxonomy" id="2838552"/>
    <lineage>
        <taxon>Bacteria</taxon>
        <taxon>Bacillati</taxon>
        <taxon>Bacillota</taxon>
        <taxon>Clostridia</taxon>
        <taxon>Lachnospirales</taxon>
        <taxon>Lachnospiraceae</taxon>
        <taxon>Eisenbergiella</taxon>
    </lineage>
</organism>
<evidence type="ECO:0000256" key="1">
    <source>
        <dbReference type="ARBA" id="ARBA00023015"/>
    </source>
</evidence>
<sequence>MEYADMERALIQLRDFEVNAKRLYEANPEPFAHVVWSWEEFSREYQRTQEYRKAQERQRLQENQRPQEQAAGKGMLSLEEKAPFFMGSLLTEQDCFPDESTEVSVLLHDRYVPPFYHSLKFIKIVFALRGGFYFYLRENGRDRRERMEEGDFVVIPPEVSQAVFTGDEGAVTVNVIIKRSTFGEAFYSLLMENDEVSDFFWQMLYSKGNERALLVRCGKDERLSRLVLEMCAESILDQSEGGNGAPSEKNPGRSLGKSPGQNSGKNLMMKGYVMLLFGRAMKEHAGEMESVGHLSEADAVLPEMVRYIRENYTTVTLPQLAKHFGRSEGYLSRYIRRETGKTFRFLLKEFRMKQAVQMLENSSCSIEEIAAAVGYADISCFYRNFRESFSMTPMQYRNIRSRISL</sequence>
<protein>
    <submittedName>
        <fullName evidence="6">Helix-turn-helix domain-containing protein</fullName>
    </submittedName>
</protein>
<dbReference type="SUPFAM" id="SSF46689">
    <property type="entry name" value="Homeodomain-like"/>
    <property type="match status" value="1"/>
</dbReference>
<evidence type="ECO:0000256" key="4">
    <source>
        <dbReference type="SAM" id="MobiDB-lite"/>
    </source>
</evidence>